<dbReference type="Pfam" id="PF02574">
    <property type="entry name" value="S-methyl_trans"/>
    <property type="match status" value="1"/>
</dbReference>
<dbReference type="GeneID" id="63821753"/>
<dbReference type="GO" id="GO:0032259">
    <property type="term" value="P:methylation"/>
    <property type="evidence" value="ECO:0007669"/>
    <property type="project" value="UniProtKB-KW"/>
</dbReference>
<dbReference type="GO" id="GO:0008898">
    <property type="term" value="F:S-adenosylmethionine-homocysteine S-methyltransferase activity"/>
    <property type="evidence" value="ECO:0007669"/>
    <property type="project" value="TreeGrafter"/>
</dbReference>
<feature type="binding site" evidence="5">
    <location>
        <position position="372"/>
    </location>
    <ligand>
        <name>Zn(2+)</name>
        <dbReference type="ChEBI" id="CHEBI:29105"/>
    </ligand>
</feature>
<dbReference type="InterPro" id="IPR003726">
    <property type="entry name" value="HCY_dom"/>
</dbReference>
<dbReference type="GO" id="GO:0033528">
    <property type="term" value="P:S-methylmethionine cycle"/>
    <property type="evidence" value="ECO:0007669"/>
    <property type="project" value="TreeGrafter"/>
</dbReference>
<evidence type="ECO:0000313" key="8">
    <source>
        <dbReference type="Proteomes" id="UP000076871"/>
    </source>
</evidence>
<dbReference type="InterPro" id="IPR051486">
    <property type="entry name" value="Hcy_S-methyltransferase"/>
</dbReference>
<keyword evidence="1 5" id="KW-0489">Methyltransferase</keyword>
<dbReference type="PROSITE" id="PS50970">
    <property type="entry name" value="HCY"/>
    <property type="match status" value="1"/>
</dbReference>
<proteinExistence type="predicted"/>
<dbReference type="FunCoup" id="A0A165D793">
    <property type="interactions" value="18"/>
</dbReference>
<name>A0A165D793_9APHY</name>
<dbReference type="InParanoid" id="A0A165D793"/>
<feature type="domain" description="Hcy-binding" evidence="6">
    <location>
        <begin position="5"/>
        <end position="387"/>
    </location>
</feature>
<dbReference type="Proteomes" id="UP000076871">
    <property type="component" value="Unassembled WGS sequence"/>
</dbReference>
<organism evidence="7 8">
    <name type="scientific">Laetiporus sulphureus 93-53</name>
    <dbReference type="NCBI Taxonomy" id="1314785"/>
    <lineage>
        <taxon>Eukaryota</taxon>
        <taxon>Fungi</taxon>
        <taxon>Dikarya</taxon>
        <taxon>Basidiomycota</taxon>
        <taxon>Agaricomycotina</taxon>
        <taxon>Agaricomycetes</taxon>
        <taxon>Polyporales</taxon>
        <taxon>Laetiporus</taxon>
    </lineage>
</organism>
<dbReference type="OrthoDB" id="261426at2759"/>
<feature type="binding site" evidence="5">
    <location>
        <position position="373"/>
    </location>
    <ligand>
        <name>Zn(2+)</name>
        <dbReference type="ChEBI" id="CHEBI:29105"/>
    </ligand>
</feature>
<evidence type="ECO:0000256" key="4">
    <source>
        <dbReference type="ARBA" id="ARBA00022833"/>
    </source>
</evidence>
<protein>
    <submittedName>
        <fullName evidence="7">Homocysteine S-methyltransferase</fullName>
    </submittedName>
</protein>
<dbReference type="InterPro" id="IPR036589">
    <property type="entry name" value="HCY_dom_sf"/>
</dbReference>
<keyword evidence="4 5" id="KW-0862">Zinc</keyword>
<dbReference type="InterPro" id="IPR017226">
    <property type="entry name" value="BHMT-like"/>
</dbReference>
<dbReference type="STRING" id="1314785.A0A165D793"/>
<dbReference type="GO" id="GO:0009086">
    <property type="term" value="P:methionine biosynthetic process"/>
    <property type="evidence" value="ECO:0007669"/>
    <property type="project" value="InterPro"/>
</dbReference>
<feature type="binding site" evidence="5">
    <location>
        <position position="289"/>
    </location>
    <ligand>
        <name>Zn(2+)</name>
        <dbReference type="ChEBI" id="CHEBI:29105"/>
    </ligand>
</feature>
<dbReference type="PANTHER" id="PTHR46015">
    <property type="entry name" value="ZGC:172121"/>
    <property type="match status" value="1"/>
</dbReference>
<reference evidence="7 8" key="1">
    <citation type="journal article" date="2016" name="Mol. Biol. Evol.">
        <title>Comparative Genomics of Early-Diverging Mushroom-Forming Fungi Provides Insights into the Origins of Lignocellulose Decay Capabilities.</title>
        <authorList>
            <person name="Nagy L.G."/>
            <person name="Riley R."/>
            <person name="Tritt A."/>
            <person name="Adam C."/>
            <person name="Daum C."/>
            <person name="Floudas D."/>
            <person name="Sun H."/>
            <person name="Yadav J.S."/>
            <person name="Pangilinan J."/>
            <person name="Larsson K.H."/>
            <person name="Matsuura K."/>
            <person name="Barry K."/>
            <person name="Labutti K."/>
            <person name="Kuo R."/>
            <person name="Ohm R.A."/>
            <person name="Bhattacharya S.S."/>
            <person name="Shirouzu T."/>
            <person name="Yoshinaga Y."/>
            <person name="Martin F.M."/>
            <person name="Grigoriev I.V."/>
            <person name="Hibbett D.S."/>
        </authorList>
    </citation>
    <scope>NUCLEOTIDE SEQUENCE [LARGE SCALE GENOMIC DNA]</scope>
    <source>
        <strain evidence="7 8">93-53</strain>
    </source>
</reference>
<dbReference type="Gene3D" id="3.20.20.330">
    <property type="entry name" value="Homocysteine-binding-like domain"/>
    <property type="match status" value="1"/>
</dbReference>
<comment type="cofactor">
    <cofactor evidence="5">
        <name>Zn(2+)</name>
        <dbReference type="ChEBI" id="CHEBI:29105"/>
    </cofactor>
</comment>
<evidence type="ECO:0000259" key="6">
    <source>
        <dbReference type="PROSITE" id="PS50970"/>
    </source>
</evidence>
<dbReference type="PIRSF" id="PIRSF037505">
    <property type="entry name" value="Betaine_HMT"/>
    <property type="match status" value="1"/>
</dbReference>
<keyword evidence="3 5" id="KW-0479">Metal-binding</keyword>
<dbReference type="AlphaFoldDB" id="A0A165D793"/>
<dbReference type="EMBL" id="KV427637">
    <property type="protein sequence ID" value="KZT04271.1"/>
    <property type="molecule type" value="Genomic_DNA"/>
</dbReference>
<evidence type="ECO:0000256" key="3">
    <source>
        <dbReference type="ARBA" id="ARBA00022723"/>
    </source>
</evidence>
<evidence type="ECO:0000256" key="2">
    <source>
        <dbReference type="ARBA" id="ARBA00022679"/>
    </source>
</evidence>
<accession>A0A165D793</accession>
<keyword evidence="2 5" id="KW-0808">Transferase</keyword>
<gene>
    <name evidence="7" type="ORF">LAESUDRAFT_658043</name>
</gene>
<sequence length="397" mass="43832">METSESIGKDAHVLQVLVLDGGFGTTLEDMFHQNISTPLWSAKPIEDNPALIIETHLAFLRAGADVILTSTYQCAFSTFERCGYGKDDAKRIMCKAIKLAAEARRRFVNEQADSGAWATARRINIALSLGPFGATLSPAQEFDGFYPPPYGPRGYSEDGKNCNAFQDTQEGRRLEEEAIDALTAFHLERLRVFTEDRDVWDLIDFIAFETVPLTREVKAIRRAVGMLQNETGVAEMKPWWIGTVYPGGRFPEERTQGGERLRACDVAEAALGQKGRIQTPHPWGLGINCTEPKYLGGLLQEMTSAVGHILNGKQKPWLVVYPNRGDAYDPATQTWSTGEPPAVGEGWARRLCEMAQPILKQEVWHGVIVGGCCKTGPAEIAALAREARKEHLGIDEA</sequence>
<evidence type="ECO:0000313" key="7">
    <source>
        <dbReference type="EMBL" id="KZT04271.1"/>
    </source>
</evidence>
<keyword evidence="8" id="KW-1185">Reference proteome</keyword>
<dbReference type="PANTHER" id="PTHR46015:SF1">
    <property type="entry name" value="HOMOCYSTEINE S-METHYLTRANSFERASE-LIKE ISOFORM 1"/>
    <property type="match status" value="1"/>
</dbReference>
<dbReference type="GO" id="GO:0008270">
    <property type="term" value="F:zinc ion binding"/>
    <property type="evidence" value="ECO:0007669"/>
    <property type="project" value="InterPro"/>
</dbReference>
<evidence type="ECO:0000256" key="1">
    <source>
        <dbReference type="ARBA" id="ARBA00022603"/>
    </source>
</evidence>
<evidence type="ECO:0000256" key="5">
    <source>
        <dbReference type="PROSITE-ProRule" id="PRU00333"/>
    </source>
</evidence>
<dbReference type="SUPFAM" id="SSF82282">
    <property type="entry name" value="Homocysteine S-methyltransferase"/>
    <property type="match status" value="1"/>
</dbReference>
<dbReference type="RefSeq" id="XP_040762011.1">
    <property type="nucleotide sequence ID" value="XM_040904723.1"/>
</dbReference>